<dbReference type="GO" id="GO:0003723">
    <property type="term" value="F:RNA binding"/>
    <property type="evidence" value="ECO:0007669"/>
    <property type="project" value="InterPro"/>
</dbReference>
<name>X1VL83_9ZZZZ</name>
<evidence type="ECO:0000313" key="2">
    <source>
        <dbReference type="EMBL" id="GAJ20057.1"/>
    </source>
</evidence>
<accession>X1VL83</accession>
<dbReference type="AlphaFoldDB" id="X1VL83"/>
<dbReference type="Pfam" id="PF05731">
    <property type="entry name" value="TROVE"/>
    <property type="match status" value="1"/>
</dbReference>
<dbReference type="PROSITE" id="PS50988">
    <property type="entry name" value="TROVE"/>
    <property type="match status" value="1"/>
</dbReference>
<feature type="domain" description="TROVE" evidence="1">
    <location>
        <begin position="1"/>
        <end position="46"/>
    </location>
</feature>
<organism evidence="2">
    <name type="scientific">marine sediment metagenome</name>
    <dbReference type="NCBI Taxonomy" id="412755"/>
    <lineage>
        <taxon>unclassified sequences</taxon>
        <taxon>metagenomes</taxon>
        <taxon>ecological metagenomes</taxon>
    </lineage>
</organism>
<protein>
    <recommendedName>
        <fullName evidence="1">TROVE domain-containing protein</fullName>
    </recommendedName>
</protein>
<feature type="non-terminal residue" evidence="2">
    <location>
        <position position="46"/>
    </location>
</feature>
<proteinExistence type="predicted"/>
<comment type="caution">
    <text evidence="2">The sequence shown here is derived from an EMBL/GenBank/DDBJ whole genome shotgun (WGS) entry which is preliminary data.</text>
</comment>
<dbReference type="InterPro" id="IPR037214">
    <property type="entry name" value="TROVE_dom_sf"/>
</dbReference>
<gene>
    <name evidence="2" type="ORF">S12H4_62599</name>
</gene>
<evidence type="ECO:0000259" key="1">
    <source>
        <dbReference type="PROSITE" id="PS50988"/>
    </source>
</evidence>
<dbReference type="EMBL" id="BARW01042076">
    <property type="protein sequence ID" value="GAJ20057.1"/>
    <property type="molecule type" value="Genomic_DNA"/>
</dbReference>
<dbReference type="InterPro" id="IPR008858">
    <property type="entry name" value="TROVE_dom"/>
</dbReference>
<dbReference type="SUPFAM" id="SSF140864">
    <property type="entry name" value="TROVE domain-like"/>
    <property type="match status" value="1"/>
</dbReference>
<sequence>MAQLRNLRNMVEADPNNLNMVLADLSYEKNVLRSRQLPFRFFSAYL</sequence>
<reference evidence="2" key="1">
    <citation type="journal article" date="2014" name="Front. Microbiol.">
        <title>High frequency of phylogenetically diverse reductive dehalogenase-homologous genes in deep subseafloor sedimentary metagenomes.</title>
        <authorList>
            <person name="Kawai M."/>
            <person name="Futagami T."/>
            <person name="Toyoda A."/>
            <person name="Takaki Y."/>
            <person name="Nishi S."/>
            <person name="Hori S."/>
            <person name="Arai W."/>
            <person name="Tsubouchi T."/>
            <person name="Morono Y."/>
            <person name="Uchiyama I."/>
            <person name="Ito T."/>
            <person name="Fujiyama A."/>
            <person name="Inagaki F."/>
            <person name="Takami H."/>
        </authorList>
    </citation>
    <scope>NUCLEOTIDE SEQUENCE</scope>
    <source>
        <strain evidence="2">Expedition CK06-06</strain>
    </source>
</reference>